<dbReference type="EMBL" id="PUBV01000013">
    <property type="protein sequence ID" value="PWB07353.1"/>
    <property type="molecule type" value="Genomic_DNA"/>
</dbReference>
<organism evidence="2 3">
    <name type="scientific">Paramuribaculum intestinale</name>
    <dbReference type="NCBI Taxonomy" id="2094151"/>
    <lineage>
        <taxon>Bacteria</taxon>
        <taxon>Pseudomonadati</taxon>
        <taxon>Bacteroidota</taxon>
        <taxon>Bacteroidia</taxon>
        <taxon>Bacteroidales</taxon>
        <taxon>Muribaculaceae</taxon>
        <taxon>Paramuribaculum</taxon>
    </lineage>
</organism>
<evidence type="ECO:0000313" key="2">
    <source>
        <dbReference type="EMBL" id="PWB07353.1"/>
    </source>
</evidence>
<keyword evidence="3" id="KW-1185">Reference proteome</keyword>
<feature type="compositionally biased region" description="Basic and acidic residues" evidence="1">
    <location>
        <begin position="42"/>
        <end position="54"/>
    </location>
</feature>
<evidence type="ECO:0000256" key="1">
    <source>
        <dbReference type="SAM" id="MobiDB-lite"/>
    </source>
</evidence>
<protein>
    <submittedName>
        <fullName evidence="2">Uncharacterized protein</fullName>
    </submittedName>
</protein>
<dbReference type="AlphaFoldDB" id="A0A2V1IWJ7"/>
<dbReference type="RefSeq" id="WP_161953407.1">
    <property type="nucleotide sequence ID" value="NZ_PUBV01000013.1"/>
</dbReference>
<accession>A0A2V1IWJ7</accession>
<feature type="region of interest" description="Disordered" evidence="1">
    <location>
        <begin position="1"/>
        <end position="73"/>
    </location>
</feature>
<name>A0A2V1IWJ7_9BACT</name>
<sequence length="73" mass="8155">SGGWTPMRDSGSVTIRGVDPGQERTTHSAASPGGHEPATWRQHREEEEERERSKARGKNHRSHQIAPMTPMIL</sequence>
<reference evidence="3" key="1">
    <citation type="submission" date="2018-02" db="EMBL/GenBank/DDBJ databases">
        <authorList>
            <person name="Clavel T."/>
            <person name="Strowig T."/>
        </authorList>
    </citation>
    <scope>NUCLEOTIDE SEQUENCE [LARGE SCALE GENOMIC DNA]</scope>
    <source>
        <strain evidence="3">DSM 100764</strain>
    </source>
</reference>
<dbReference type="Proteomes" id="UP000244925">
    <property type="component" value="Unassembled WGS sequence"/>
</dbReference>
<gene>
    <name evidence="2" type="ORF">C5O25_07315</name>
</gene>
<proteinExistence type="predicted"/>
<comment type="caution">
    <text evidence="2">The sequence shown here is derived from an EMBL/GenBank/DDBJ whole genome shotgun (WGS) entry which is preliminary data.</text>
</comment>
<evidence type="ECO:0000313" key="3">
    <source>
        <dbReference type="Proteomes" id="UP000244925"/>
    </source>
</evidence>
<feature type="non-terminal residue" evidence="2">
    <location>
        <position position="1"/>
    </location>
</feature>